<evidence type="ECO:0000256" key="3">
    <source>
        <dbReference type="ARBA" id="ARBA00022729"/>
    </source>
</evidence>
<comment type="similarity">
    <text evidence="2 9">Belongs to the glycosyl hydrolase 7 (cellulase C) family.</text>
</comment>
<feature type="chain" id="PRO_5008609026" description="Glucanase" evidence="10">
    <location>
        <begin position="17"/>
        <end position="450"/>
    </location>
</feature>
<keyword evidence="6" id="KW-0119">Carbohydrate metabolism</keyword>
<dbReference type="GeneID" id="28836307"/>
<evidence type="ECO:0000256" key="7">
    <source>
        <dbReference type="ARBA" id="ARBA00023295"/>
    </source>
</evidence>
<organism evidence="11 12">
    <name type="scientific">Pseudogymnoascus verrucosus</name>
    <dbReference type="NCBI Taxonomy" id="342668"/>
    <lineage>
        <taxon>Eukaryota</taxon>
        <taxon>Fungi</taxon>
        <taxon>Dikarya</taxon>
        <taxon>Ascomycota</taxon>
        <taxon>Pezizomycotina</taxon>
        <taxon>Leotiomycetes</taxon>
        <taxon>Thelebolales</taxon>
        <taxon>Thelebolaceae</taxon>
        <taxon>Pseudogymnoascus</taxon>
    </lineage>
</organism>
<dbReference type="Gene3D" id="2.70.100.10">
    <property type="entry name" value="Glycoside hydrolase, family 7, domain"/>
    <property type="match status" value="1"/>
</dbReference>
<dbReference type="STRING" id="342668.A0A1B8GUF3"/>
<keyword evidence="7 9" id="KW-0326">Glycosidase</keyword>
<dbReference type="GO" id="GO:0030245">
    <property type="term" value="P:cellulose catabolic process"/>
    <property type="evidence" value="ECO:0007669"/>
    <property type="project" value="UniProtKB-KW"/>
</dbReference>
<proteinExistence type="inferred from homology"/>
<reference evidence="11 12" key="1">
    <citation type="submission" date="2016-03" db="EMBL/GenBank/DDBJ databases">
        <title>Comparative genomics of Pseudogymnoascus destructans, the fungus causing white-nose syndrome of bats.</title>
        <authorList>
            <person name="Palmer J.M."/>
            <person name="Drees K.P."/>
            <person name="Foster J.T."/>
            <person name="Lindner D.L."/>
        </authorList>
    </citation>
    <scope>NUCLEOTIDE SEQUENCE [LARGE SCALE GENOMIC DNA]</scope>
    <source>
        <strain evidence="11 12">UAMH 10579</strain>
    </source>
</reference>
<evidence type="ECO:0000256" key="1">
    <source>
        <dbReference type="ARBA" id="ARBA00001641"/>
    </source>
</evidence>
<dbReference type="SUPFAM" id="SSF49899">
    <property type="entry name" value="Concanavalin A-like lectins/glucanases"/>
    <property type="match status" value="1"/>
</dbReference>
<dbReference type="InterPro" id="IPR037019">
    <property type="entry name" value="Glyco_hydro_7_sf"/>
</dbReference>
<dbReference type="GO" id="GO:0016162">
    <property type="term" value="F:cellulose 1,4-beta-cellobiosidase activity"/>
    <property type="evidence" value="ECO:0007669"/>
    <property type="project" value="UniProtKB-EC"/>
</dbReference>
<dbReference type="FunFam" id="2.70.100.10:FF:000001">
    <property type="entry name" value="Glucanase"/>
    <property type="match status" value="1"/>
</dbReference>
<keyword evidence="4 9" id="KW-0378">Hydrolase</keyword>
<comment type="catalytic activity">
    <reaction evidence="1">
        <text>Hydrolysis of (1-&gt;4)-beta-D-glucosidic linkages in cellulose and cellotetraose, releasing cellobiose from the non-reducing ends of the chains.</text>
        <dbReference type="EC" id="3.2.1.91"/>
    </reaction>
</comment>
<evidence type="ECO:0000256" key="10">
    <source>
        <dbReference type="SAM" id="SignalP"/>
    </source>
</evidence>
<accession>A0A1B8GUF3</accession>
<dbReference type="CDD" id="cd07999">
    <property type="entry name" value="GH7_CBH_EG"/>
    <property type="match status" value="1"/>
</dbReference>
<name>A0A1B8GUF3_9PEZI</name>
<dbReference type="OrthoDB" id="412382at2759"/>
<dbReference type="InterPro" id="IPR001722">
    <property type="entry name" value="Glyco_hydro_7"/>
</dbReference>
<dbReference type="EMBL" id="KV460212">
    <property type="protein sequence ID" value="OBT99455.1"/>
    <property type="molecule type" value="Genomic_DNA"/>
</dbReference>
<evidence type="ECO:0000256" key="2">
    <source>
        <dbReference type="ARBA" id="ARBA00006044"/>
    </source>
</evidence>
<reference evidence="12" key="2">
    <citation type="journal article" date="2018" name="Nat. Commun.">
        <title>Extreme sensitivity to ultraviolet light in the fungal pathogen causing white-nose syndrome of bats.</title>
        <authorList>
            <person name="Palmer J.M."/>
            <person name="Drees K.P."/>
            <person name="Foster J.T."/>
            <person name="Lindner D.L."/>
        </authorList>
    </citation>
    <scope>NUCLEOTIDE SEQUENCE [LARGE SCALE GENOMIC DNA]</scope>
    <source>
        <strain evidence="12">UAMH 10579</strain>
    </source>
</reference>
<protein>
    <recommendedName>
        <fullName evidence="9">Glucanase</fullName>
        <ecNumber evidence="9">3.2.1.-</ecNumber>
    </recommendedName>
</protein>
<evidence type="ECO:0000256" key="6">
    <source>
        <dbReference type="ARBA" id="ARBA00023277"/>
    </source>
</evidence>
<dbReference type="PRINTS" id="PR00734">
    <property type="entry name" value="GLHYDRLASE7"/>
</dbReference>
<evidence type="ECO:0000256" key="8">
    <source>
        <dbReference type="ARBA" id="ARBA00023326"/>
    </source>
</evidence>
<dbReference type="RefSeq" id="XP_018133188.1">
    <property type="nucleotide sequence ID" value="XM_018272425.1"/>
</dbReference>
<gene>
    <name evidence="11" type="ORF">VE01_02921</name>
</gene>
<evidence type="ECO:0000256" key="9">
    <source>
        <dbReference type="RuleBase" id="RU361164"/>
    </source>
</evidence>
<dbReference type="Pfam" id="PF00840">
    <property type="entry name" value="Glyco_hydro_7"/>
    <property type="match status" value="1"/>
</dbReference>
<keyword evidence="12" id="KW-1185">Reference proteome</keyword>
<evidence type="ECO:0000256" key="5">
    <source>
        <dbReference type="ARBA" id="ARBA00023001"/>
    </source>
</evidence>
<dbReference type="PANTHER" id="PTHR33753:SF2">
    <property type="entry name" value="GLYCOSIDE HYDROLASE FAMILY 7 PROTEIN"/>
    <property type="match status" value="1"/>
</dbReference>
<dbReference type="EC" id="3.2.1.-" evidence="9"/>
<evidence type="ECO:0000256" key="4">
    <source>
        <dbReference type="ARBA" id="ARBA00022801"/>
    </source>
</evidence>
<keyword evidence="8 9" id="KW-0624">Polysaccharide degradation</keyword>
<dbReference type="PANTHER" id="PTHR33753">
    <property type="entry name" value="1,4-BETA-D-GLUCAN CELLOBIOHYDROLASE B"/>
    <property type="match status" value="1"/>
</dbReference>
<evidence type="ECO:0000313" key="11">
    <source>
        <dbReference type="EMBL" id="OBT99455.1"/>
    </source>
</evidence>
<keyword evidence="5 9" id="KW-0136">Cellulose degradation</keyword>
<evidence type="ECO:0000313" key="12">
    <source>
        <dbReference type="Proteomes" id="UP000091956"/>
    </source>
</evidence>
<dbReference type="AlphaFoldDB" id="A0A1B8GUF3"/>
<keyword evidence="3 10" id="KW-0732">Signal</keyword>
<sequence>MYTKAILFSLIAAASAQQVGTEQAETHPSMTWSKCTGTGGTSCASQSGKVVLDSNWRWVHKVGDYTNCYTDNEWDATLCPDNASCAKNCALEGGDYPGTYGINVSGNSNKLTFVTKGQYATNIGSRTYLMADDTNYQMFNLLDQEFTFDVDLSQLPCGLNGALYFVSMDKDGGMSKYPTNKAGAKYGTGYCDAQCPRDLKFINGMGNAEGWKPSSNDPNAGVGGHGSCCAEMDIWEANSMATAYTPHSCDTITQTMCNGDGCGGTYSADRYGGTCDPDGCDFNSYRQGDTSFYGKGMTVDTSKVFTVVTQFIGNPLTEIKRFYVQNGKTIPNSESTIAGVSGNSVTTEYCDAQKIAFGDNTSFADHGGMASMSKALGAGMVLVMSLWDDHYSNMLWLDSTYPTDSTKLGSVRGSCATSSGVPSDVESGSASASVTYSNIKVGPIGSTFKQ</sequence>
<dbReference type="Proteomes" id="UP000091956">
    <property type="component" value="Unassembled WGS sequence"/>
</dbReference>
<feature type="signal peptide" evidence="10">
    <location>
        <begin position="1"/>
        <end position="16"/>
    </location>
</feature>
<dbReference type="InterPro" id="IPR013320">
    <property type="entry name" value="ConA-like_dom_sf"/>
</dbReference>